<evidence type="ECO:0000256" key="1">
    <source>
        <dbReference type="ARBA" id="ARBA00004651"/>
    </source>
</evidence>
<keyword evidence="12" id="KW-1185">Reference proteome</keyword>
<dbReference type="SUPFAM" id="SSF161098">
    <property type="entry name" value="MetI-like"/>
    <property type="match status" value="1"/>
</dbReference>
<dbReference type="Pfam" id="PF00528">
    <property type="entry name" value="BPD_transp_1"/>
    <property type="match status" value="1"/>
</dbReference>
<keyword evidence="6 8" id="KW-1133">Transmembrane helix</keyword>
<comment type="similarity">
    <text evidence="2">Belongs to the binding-protein-dependent transport system permease family. CysTW subfamily.</text>
</comment>
<evidence type="ECO:0000256" key="6">
    <source>
        <dbReference type="ARBA" id="ARBA00022989"/>
    </source>
</evidence>
<dbReference type="EMBL" id="CP054836">
    <property type="protein sequence ID" value="QKV16972.1"/>
    <property type="molecule type" value="Genomic_DNA"/>
</dbReference>
<keyword evidence="4" id="KW-1003">Cell membrane</keyword>
<feature type="transmembrane region" description="Helical" evidence="8">
    <location>
        <begin position="44"/>
        <end position="63"/>
    </location>
</feature>
<evidence type="ECO:0000256" key="2">
    <source>
        <dbReference type="ARBA" id="ARBA00007069"/>
    </source>
</evidence>
<reference evidence="11 12" key="1">
    <citation type="submission" date="2020-06" db="EMBL/GenBank/DDBJ databases">
        <title>Oricola thermophila sp. nov. isolated from a tidal sediments.</title>
        <authorList>
            <person name="Kwon K.K."/>
            <person name="Yang S.-H."/>
            <person name="Park M.-J."/>
        </authorList>
    </citation>
    <scope>NUCLEOTIDE SEQUENCE [LARGE SCALE GENOMIC DNA]</scope>
    <source>
        <strain evidence="11 12">MEBiC13590</strain>
    </source>
</reference>
<feature type="transmembrane region" description="Helical" evidence="8">
    <location>
        <begin position="214"/>
        <end position="235"/>
    </location>
</feature>
<dbReference type="PANTHER" id="PTHR42929:SF5">
    <property type="entry name" value="ABC TRANSPORTER PERMEASE PROTEIN"/>
    <property type="match status" value="1"/>
</dbReference>
<dbReference type="CDD" id="cd06261">
    <property type="entry name" value="TM_PBP2"/>
    <property type="match status" value="1"/>
</dbReference>
<dbReference type="Proteomes" id="UP000509367">
    <property type="component" value="Chromosome"/>
</dbReference>
<dbReference type="RefSeq" id="WP_175274868.1">
    <property type="nucleotide sequence ID" value="NZ_CP054836.1"/>
</dbReference>
<feature type="transmembrane region" description="Helical" evidence="8">
    <location>
        <begin position="301"/>
        <end position="319"/>
    </location>
</feature>
<evidence type="ECO:0000256" key="4">
    <source>
        <dbReference type="ARBA" id="ARBA00022475"/>
    </source>
</evidence>
<keyword evidence="3 8" id="KW-0813">Transport</keyword>
<evidence type="ECO:0000256" key="7">
    <source>
        <dbReference type="ARBA" id="ARBA00023136"/>
    </source>
</evidence>
<evidence type="ECO:0000313" key="11">
    <source>
        <dbReference type="EMBL" id="QKV16972.1"/>
    </source>
</evidence>
<keyword evidence="5 8" id="KW-0812">Transmembrane</keyword>
<evidence type="ECO:0000313" key="12">
    <source>
        <dbReference type="Proteomes" id="UP000509367"/>
    </source>
</evidence>
<accession>A0A6N1VCL7</accession>
<dbReference type="GO" id="GO:0005886">
    <property type="term" value="C:plasma membrane"/>
    <property type="evidence" value="ECO:0007669"/>
    <property type="project" value="UniProtKB-SubCell"/>
</dbReference>
<comment type="subcellular location">
    <subcellularLocation>
        <location evidence="1 8">Cell membrane</location>
        <topology evidence="1 8">Multi-pass membrane protein</topology>
    </subcellularLocation>
</comment>
<dbReference type="InterPro" id="IPR035906">
    <property type="entry name" value="MetI-like_sf"/>
</dbReference>
<feature type="domain" description="ABC transmembrane type-1" evidence="10">
    <location>
        <begin position="210"/>
        <end position="418"/>
    </location>
</feature>
<feature type="transmembrane region" description="Helical" evidence="8">
    <location>
        <begin position="397"/>
        <end position="418"/>
    </location>
</feature>
<evidence type="ECO:0000256" key="8">
    <source>
        <dbReference type="RuleBase" id="RU363032"/>
    </source>
</evidence>
<feature type="transmembrane region" description="Helical" evidence="8">
    <location>
        <begin position="242"/>
        <end position="260"/>
    </location>
</feature>
<organism evidence="11 12">
    <name type="scientific">Oricola thermophila</name>
    <dbReference type="NCBI Taxonomy" id="2742145"/>
    <lineage>
        <taxon>Bacteria</taxon>
        <taxon>Pseudomonadati</taxon>
        <taxon>Pseudomonadota</taxon>
        <taxon>Alphaproteobacteria</taxon>
        <taxon>Hyphomicrobiales</taxon>
        <taxon>Ahrensiaceae</taxon>
        <taxon>Oricola</taxon>
    </lineage>
</organism>
<keyword evidence="7 8" id="KW-0472">Membrane</keyword>
<dbReference type="KEGG" id="orm:HTY61_00075"/>
<evidence type="ECO:0000256" key="3">
    <source>
        <dbReference type="ARBA" id="ARBA00022448"/>
    </source>
</evidence>
<protein>
    <submittedName>
        <fullName evidence="11">ABC transporter permease</fullName>
    </submittedName>
</protein>
<sequence length="430" mass="47838">MSSTPTATRSHSDFPDDGVVRAADGTPLKQRLAKALRREKLRSFLLIAPLLLFILLSFIAPIADMLFRSVENNIVQDTIPRTVEALKAWDPAGNELPNEPVFAALHDDLAIAVEKRVHTRLGSRLNYEKSGMSGLFRKTGRAIKRMDEGDYKAQFIDADEDWGDVETWRVIKRFSPAYTPGYFLNAVDAEQTSEGIRMKPANERVYLMLFNRTMVMSLMITVSCLILGFPVAYLLAHLSLKASNMLMILVLLPFWTSLLVRTSAWKVLLQQQGVINDFLVWTGIIDDANRLVMINNQTGTIIAMTHILLPFMILPLFSVMKTISPSYVRAAKSLGANDWTAFWKVYFPQTVPGIGAGAILVFILSIGYYITPELVGGTSGIFISNRIAYHISSSLNWGLAAALGAILLCLVLILFYVYDKIVGIDNVKLG</sequence>
<name>A0A6N1VCL7_9HYPH</name>
<dbReference type="PANTHER" id="PTHR42929">
    <property type="entry name" value="INNER MEMBRANE ABC TRANSPORTER PERMEASE PROTEIN YDCU-RELATED-RELATED"/>
    <property type="match status" value="1"/>
</dbReference>
<dbReference type="Gene3D" id="1.10.3720.10">
    <property type="entry name" value="MetI-like"/>
    <property type="match status" value="1"/>
</dbReference>
<feature type="region of interest" description="Disordered" evidence="9">
    <location>
        <begin position="1"/>
        <end position="20"/>
    </location>
</feature>
<proteinExistence type="inferred from homology"/>
<gene>
    <name evidence="11" type="ORF">HTY61_00075</name>
</gene>
<evidence type="ECO:0000256" key="9">
    <source>
        <dbReference type="SAM" id="MobiDB-lite"/>
    </source>
</evidence>
<dbReference type="InterPro" id="IPR000515">
    <property type="entry name" value="MetI-like"/>
</dbReference>
<dbReference type="PROSITE" id="PS50928">
    <property type="entry name" value="ABC_TM1"/>
    <property type="match status" value="1"/>
</dbReference>
<dbReference type="GO" id="GO:0055085">
    <property type="term" value="P:transmembrane transport"/>
    <property type="evidence" value="ECO:0007669"/>
    <property type="project" value="InterPro"/>
</dbReference>
<evidence type="ECO:0000259" key="10">
    <source>
        <dbReference type="PROSITE" id="PS50928"/>
    </source>
</evidence>
<dbReference type="AlphaFoldDB" id="A0A6N1VCL7"/>
<evidence type="ECO:0000256" key="5">
    <source>
        <dbReference type="ARBA" id="ARBA00022692"/>
    </source>
</evidence>
<feature type="transmembrane region" description="Helical" evidence="8">
    <location>
        <begin position="351"/>
        <end position="370"/>
    </location>
</feature>